<dbReference type="CDD" id="cd01300">
    <property type="entry name" value="YtcJ_like"/>
    <property type="match status" value="1"/>
</dbReference>
<dbReference type="EMBL" id="AP021858">
    <property type="protein sequence ID" value="BBO24755.1"/>
    <property type="molecule type" value="Genomic_DNA"/>
</dbReference>
<reference evidence="2" key="1">
    <citation type="journal article" name="DNA Res.">
        <title>The physiological potential of anammox bacteria as revealed by their core genome structure.</title>
        <authorList>
            <person name="Okubo T."/>
            <person name="Toyoda A."/>
            <person name="Fukuhara K."/>
            <person name="Uchiyama I."/>
            <person name="Harigaya Y."/>
            <person name="Kuroiwa M."/>
            <person name="Suzuki T."/>
            <person name="Murakami Y."/>
            <person name="Suwa Y."/>
            <person name="Takami H."/>
        </authorList>
    </citation>
    <scope>NUCLEOTIDE SEQUENCE</scope>
    <source>
        <strain evidence="2">317325-2</strain>
    </source>
</reference>
<dbReference type="AlphaFoldDB" id="A0A809RJQ6"/>
<name>A0A809RJQ6_9BACT</name>
<dbReference type="Gene3D" id="3.20.20.140">
    <property type="entry name" value="Metal-dependent hydrolases"/>
    <property type="match status" value="2"/>
</dbReference>
<dbReference type="PANTHER" id="PTHR22642">
    <property type="entry name" value="IMIDAZOLONEPROPIONASE"/>
    <property type="match status" value="1"/>
</dbReference>
<dbReference type="SUPFAM" id="SSF51556">
    <property type="entry name" value="Metallo-dependent hydrolases"/>
    <property type="match status" value="1"/>
</dbReference>
<dbReference type="Gene3D" id="3.10.310.70">
    <property type="match status" value="1"/>
</dbReference>
<organism evidence="2 3">
    <name type="scientific">Candidatus Nitrosymbiomonas proteolyticus</name>
    <dbReference type="NCBI Taxonomy" id="2608984"/>
    <lineage>
        <taxon>Bacteria</taxon>
        <taxon>Bacillati</taxon>
        <taxon>Armatimonadota</taxon>
        <taxon>Armatimonadota incertae sedis</taxon>
        <taxon>Candidatus Nitrosymbiomonas</taxon>
    </lineage>
</organism>
<dbReference type="PANTHER" id="PTHR22642:SF2">
    <property type="entry name" value="PROTEIN LONG AFTER FAR-RED 3"/>
    <property type="match status" value="1"/>
</dbReference>
<dbReference type="Pfam" id="PF07969">
    <property type="entry name" value="Amidohydro_3"/>
    <property type="match status" value="1"/>
</dbReference>
<proteinExistence type="predicted"/>
<evidence type="ECO:0000259" key="1">
    <source>
        <dbReference type="Pfam" id="PF07969"/>
    </source>
</evidence>
<dbReference type="SUPFAM" id="SSF51338">
    <property type="entry name" value="Composite domain of metallo-dependent hydrolases"/>
    <property type="match status" value="1"/>
</dbReference>
<feature type="domain" description="Amidohydrolase 3" evidence="1">
    <location>
        <begin position="50"/>
        <end position="506"/>
    </location>
</feature>
<dbReference type="GO" id="GO:0016810">
    <property type="term" value="F:hydrolase activity, acting on carbon-nitrogen (but not peptide) bonds"/>
    <property type="evidence" value="ECO:0007669"/>
    <property type="project" value="InterPro"/>
</dbReference>
<dbReference type="InterPro" id="IPR013108">
    <property type="entry name" value="Amidohydro_3"/>
</dbReference>
<dbReference type="InterPro" id="IPR033932">
    <property type="entry name" value="YtcJ-like"/>
</dbReference>
<dbReference type="InterPro" id="IPR032466">
    <property type="entry name" value="Metal_Hydrolase"/>
</dbReference>
<keyword evidence="2" id="KW-0378">Hydrolase</keyword>
<protein>
    <submittedName>
        <fullName evidence="2">Metal dependent amidohydrolases</fullName>
    </submittedName>
</protein>
<dbReference type="Proteomes" id="UP000662873">
    <property type="component" value="Chromosome"/>
</dbReference>
<evidence type="ECO:0000313" key="2">
    <source>
        <dbReference type="EMBL" id="BBO24755.1"/>
    </source>
</evidence>
<dbReference type="KEGG" id="npy:NPRO_23500"/>
<accession>A0A809RJQ6</accession>
<gene>
    <name evidence="2" type="ORF">NPRO_23500</name>
</gene>
<dbReference type="InterPro" id="IPR011059">
    <property type="entry name" value="Metal-dep_hydrolase_composite"/>
</dbReference>
<sequence length="517" mass="56441">MNPSLEMNPERLYCDFTWTPTGERQNLWVREGKVIERGPNVQAPEGVERISLKGKWVLPRFVDAHCHILPAGLDLLRIPVEDFTSRNDLLEHLRECGRDLPEGQWLVGVHYDQNRFSDGLHLTRTELDQIAGDRPAILRHSSGHASVANSAALQAAGVAEDEKDPQGGAYVRDASGRLSGVLLEAAHERVISAVPKPSVDEAAEAIYAAAESMGRWGIGRAADMMTGERGLEFELEAYKKAIELGAPVRIRLYVLWSKVFGPKGIGARAVEEINRSLDPSRLRIAGVKIFADGAISSGTAAIYGRFGADPSAENEPTNEGVLMYPPERLHAMIREAHEADLPLAIHSIGDRSTDLVMDAFEQLGDASAHRIEHAMMLSDLQIERLARIGCRVTMQPEFLVRIGHAYQRQLGPERTSRLKRCRSVVDAGLRLSLNSDRPVVPGDPWVGVYAASQRPEGFDPAENLSLEESIAAYTAAGAEACGDDGQLGAGLLPGQWAEMQVYDQRPAPGCEPLPGPL</sequence>
<evidence type="ECO:0000313" key="3">
    <source>
        <dbReference type="Proteomes" id="UP000662873"/>
    </source>
</evidence>